<dbReference type="OrthoDB" id="9795766at2"/>
<sequence>MAASVKGRIIKVGNSQGIRIPKVLLEQSGIQENVEIEVRDNQIVITAAPKVRAGWASAFSRVAGNEDEDVLLDSHTATVWDEEEWEW</sequence>
<dbReference type="STRING" id="1173020.Cha6605_4319"/>
<dbReference type="PATRIC" id="fig|1173020.3.peg.4950"/>
<accession>K9UM55</accession>
<proteinExistence type="predicted"/>
<name>K9UM55_CHAP6</name>
<dbReference type="SMART" id="SM00966">
    <property type="entry name" value="SpoVT_AbrB"/>
    <property type="match status" value="1"/>
</dbReference>
<keyword evidence="1" id="KW-0238">DNA-binding</keyword>
<dbReference type="InterPro" id="IPR037914">
    <property type="entry name" value="SpoVT-AbrB_sf"/>
</dbReference>
<protein>
    <submittedName>
        <fullName evidence="3">Growth regulator</fullName>
    </submittedName>
</protein>
<dbReference type="EMBL" id="CP003600">
    <property type="protein sequence ID" value="AFY95259.1"/>
    <property type="molecule type" value="Genomic_DNA"/>
</dbReference>
<dbReference type="Pfam" id="PF04014">
    <property type="entry name" value="MazE_antitoxin"/>
    <property type="match status" value="1"/>
</dbReference>
<dbReference type="KEGG" id="cmp:Cha6605_4319"/>
<evidence type="ECO:0000313" key="4">
    <source>
        <dbReference type="Proteomes" id="UP000010366"/>
    </source>
</evidence>
<evidence type="ECO:0000259" key="2">
    <source>
        <dbReference type="PROSITE" id="PS51740"/>
    </source>
</evidence>
<dbReference type="Gene3D" id="2.10.260.10">
    <property type="match status" value="1"/>
</dbReference>
<dbReference type="HOGENOM" id="CLU_150554_3_0_3"/>
<dbReference type="GO" id="GO:0003677">
    <property type="term" value="F:DNA binding"/>
    <property type="evidence" value="ECO:0007669"/>
    <property type="project" value="UniProtKB-UniRule"/>
</dbReference>
<feature type="domain" description="SpoVT-AbrB" evidence="2">
    <location>
        <begin position="7"/>
        <end position="50"/>
    </location>
</feature>
<dbReference type="AlphaFoldDB" id="K9UM55"/>
<dbReference type="PROSITE" id="PS51740">
    <property type="entry name" value="SPOVT_ABRB"/>
    <property type="match status" value="1"/>
</dbReference>
<dbReference type="InterPro" id="IPR007159">
    <property type="entry name" value="SpoVT-AbrB_dom"/>
</dbReference>
<dbReference type="RefSeq" id="WP_015161368.1">
    <property type="nucleotide sequence ID" value="NC_019697.1"/>
</dbReference>
<dbReference type="SUPFAM" id="SSF89447">
    <property type="entry name" value="AbrB/MazE/MraZ-like"/>
    <property type="match status" value="1"/>
</dbReference>
<reference evidence="3 4" key="1">
    <citation type="submission" date="2012-05" db="EMBL/GenBank/DDBJ databases">
        <title>Finished chromosome of genome of Chamaesiphon sp. PCC 6605.</title>
        <authorList>
            <consortium name="US DOE Joint Genome Institute"/>
            <person name="Gugger M."/>
            <person name="Coursin T."/>
            <person name="Rippka R."/>
            <person name="Tandeau De Marsac N."/>
            <person name="Huntemann M."/>
            <person name="Wei C.-L."/>
            <person name="Han J."/>
            <person name="Detter J.C."/>
            <person name="Han C."/>
            <person name="Tapia R."/>
            <person name="Chen A."/>
            <person name="Kyrpides N."/>
            <person name="Mavromatis K."/>
            <person name="Markowitz V."/>
            <person name="Szeto E."/>
            <person name="Ivanova N."/>
            <person name="Pagani I."/>
            <person name="Pati A."/>
            <person name="Goodwin L."/>
            <person name="Nordberg H.P."/>
            <person name="Cantor M.N."/>
            <person name="Hua S.X."/>
            <person name="Woyke T."/>
            <person name="Kerfeld C.A."/>
        </authorList>
    </citation>
    <scope>NUCLEOTIDE SEQUENCE [LARGE SCALE GENOMIC DNA]</scope>
    <source>
        <strain evidence="4">ATCC 27169 / PCC 6605</strain>
    </source>
</reference>
<organism evidence="3 4">
    <name type="scientific">Chamaesiphon minutus (strain ATCC 27169 / PCC 6605)</name>
    <dbReference type="NCBI Taxonomy" id="1173020"/>
    <lineage>
        <taxon>Bacteria</taxon>
        <taxon>Bacillati</taxon>
        <taxon>Cyanobacteriota</taxon>
        <taxon>Cyanophyceae</taxon>
        <taxon>Gomontiellales</taxon>
        <taxon>Chamaesiphonaceae</taxon>
        <taxon>Chamaesiphon</taxon>
    </lineage>
</organism>
<keyword evidence="4" id="KW-1185">Reference proteome</keyword>
<evidence type="ECO:0000313" key="3">
    <source>
        <dbReference type="EMBL" id="AFY95259.1"/>
    </source>
</evidence>
<gene>
    <name evidence="3" type="ORF">Cha6605_4319</name>
</gene>
<dbReference type="Proteomes" id="UP000010366">
    <property type="component" value="Chromosome"/>
</dbReference>
<evidence type="ECO:0000256" key="1">
    <source>
        <dbReference type="PROSITE-ProRule" id="PRU01076"/>
    </source>
</evidence>
<dbReference type="eggNOG" id="COG2336">
    <property type="taxonomic scope" value="Bacteria"/>
</dbReference>